<protein>
    <submittedName>
        <fullName evidence="3">Glycosyltransferase</fullName>
        <ecNumber evidence="3">2.4.-.-</ecNumber>
    </submittedName>
</protein>
<evidence type="ECO:0000313" key="3">
    <source>
        <dbReference type="EMBL" id="MDC8757616.1"/>
    </source>
</evidence>
<feature type="domain" description="Glycosyltransferase subfamily 4-like N-terminal" evidence="2">
    <location>
        <begin position="47"/>
        <end position="159"/>
    </location>
</feature>
<dbReference type="InterPro" id="IPR001296">
    <property type="entry name" value="Glyco_trans_1"/>
</dbReference>
<dbReference type="Proteomes" id="UP001221208">
    <property type="component" value="Unassembled WGS sequence"/>
</dbReference>
<dbReference type="GO" id="GO:0016757">
    <property type="term" value="F:glycosyltransferase activity"/>
    <property type="evidence" value="ECO:0007669"/>
    <property type="project" value="UniProtKB-KW"/>
</dbReference>
<accession>A0ABT5JZX6</accession>
<sequence>MLKVLMIGTAYEGRGGVAAVIEGLRQAGFFERHQVYFVATHADSTRWTKLRMMLAAVWRVLYICLRHRPGIVHVHTSSRASFARKSLLLAIARACGRKTVLHLHGGGFREYAQIESGPLLRWWIRRTLSRSSAVVTLSDSWSGFVREYAPQARTWVVSNSVPVPPVGAAAAEAPARLLFLGRAERDKGVFDLLEAMAVLVPEFPALQLALGGDGDLAAVERSAARLQIGGHVSLLGWVGPEQRDAELARATVFVLPSYHEGLPMAMLEAMAAGKAVVVTPVGAIPEAVSAGENGLLVQPGDVAALAGALRALLADAALRARLGHAARATVLARYSTEAALARLAALYRELGLREGA</sequence>
<dbReference type="Gene3D" id="3.40.50.2000">
    <property type="entry name" value="Glycogen Phosphorylase B"/>
    <property type="match status" value="2"/>
</dbReference>
<organism evidence="3 4">
    <name type="scientific">Janthinobacterium fluminis</name>
    <dbReference type="NCBI Taxonomy" id="2987524"/>
    <lineage>
        <taxon>Bacteria</taxon>
        <taxon>Pseudomonadati</taxon>
        <taxon>Pseudomonadota</taxon>
        <taxon>Betaproteobacteria</taxon>
        <taxon>Burkholderiales</taxon>
        <taxon>Oxalobacteraceae</taxon>
        <taxon>Janthinobacterium</taxon>
    </lineage>
</organism>
<evidence type="ECO:0000259" key="2">
    <source>
        <dbReference type="Pfam" id="PF13579"/>
    </source>
</evidence>
<keyword evidence="3" id="KW-0328">Glycosyltransferase</keyword>
<dbReference type="EMBL" id="JAQQXR010000002">
    <property type="protein sequence ID" value="MDC8757616.1"/>
    <property type="molecule type" value="Genomic_DNA"/>
</dbReference>
<dbReference type="Pfam" id="PF00534">
    <property type="entry name" value="Glycos_transf_1"/>
    <property type="match status" value="1"/>
</dbReference>
<keyword evidence="3" id="KW-0808">Transferase</keyword>
<comment type="caution">
    <text evidence="3">The sequence shown here is derived from an EMBL/GenBank/DDBJ whole genome shotgun (WGS) entry which is preliminary data.</text>
</comment>
<dbReference type="PANTHER" id="PTHR12526">
    <property type="entry name" value="GLYCOSYLTRANSFERASE"/>
    <property type="match status" value="1"/>
</dbReference>
<evidence type="ECO:0000259" key="1">
    <source>
        <dbReference type="Pfam" id="PF00534"/>
    </source>
</evidence>
<dbReference type="InterPro" id="IPR028098">
    <property type="entry name" value="Glyco_trans_4-like_N"/>
</dbReference>
<reference evidence="3 4" key="1">
    <citation type="submission" date="2022-10" db="EMBL/GenBank/DDBJ databases">
        <title>Janthinobacterium sp. hw3 Genome sequencing.</title>
        <authorList>
            <person name="Park S."/>
        </authorList>
    </citation>
    <scope>NUCLEOTIDE SEQUENCE [LARGE SCALE GENOMIC DNA]</scope>
    <source>
        <strain evidence="4">hw3</strain>
    </source>
</reference>
<dbReference type="Pfam" id="PF13579">
    <property type="entry name" value="Glyco_trans_4_4"/>
    <property type="match status" value="1"/>
</dbReference>
<evidence type="ECO:0000313" key="4">
    <source>
        <dbReference type="Proteomes" id="UP001221208"/>
    </source>
</evidence>
<keyword evidence="4" id="KW-1185">Reference proteome</keyword>
<dbReference type="PANTHER" id="PTHR12526:SF636">
    <property type="entry name" value="BLL3647 PROTEIN"/>
    <property type="match status" value="1"/>
</dbReference>
<proteinExistence type="predicted"/>
<dbReference type="SUPFAM" id="SSF53756">
    <property type="entry name" value="UDP-Glycosyltransferase/glycogen phosphorylase"/>
    <property type="match status" value="1"/>
</dbReference>
<name>A0ABT5JZX6_9BURK</name>
<dbReference type="EC" id="2.4.-.-" evidence="3"/>
<gene>
    <name evidence="3" type="ORF">OIK44_08460</name>
</gene>
<feature type="domain" description="Glycosyl transferase family 1" evidence="1">
    <location>
        <begin position="172"/>
        <end position="328"/>
    </location>
</feature>